<keyword evidence="2" id="KW-1185">Reference proteome</keyword>
<accession>A0A482X3N5</accession>
<proteinExistence type="predicted"/>
<name>A0A482X3N5_LAOST</name>
<gene>
    <name evidence="1" type="ORF">LSTR_LSTR006952</name>
</gene>
<evidence type="ECO:0000313" key="2">
    <source>
        <dbReference type="Proteomes" id="UP000291343"/>
    </source>
</evidence>
<dbReference type="AlphaFoldDB" id="A0A482X3N5"/>
<reference evidence="1 2" key="1">
    <citation type="journal article" date="2017" name="Gigascience">
        <title>Genome sequence of the small brown planthopper, Laodelphax striatellus.</title>
        <authorList>
            <person name="Zhu J."/>
            <person name="Jiang F."/>
            <person name="Wang X."/>
            <person name="Yang P."/>
            <person name="Bao Y."/>
            <person name="Zhao W."/>
            <person name="Wang W."/>
            <person name="Lu H."/>
            <person name="Wang Q."/>
            <person name="Cui N."/>
            <person name="Li J."/>
            <person name="Chen X."/>
            <person name="Luo L."/>
            <person name="Yu J."/>
            <person name="Kang L."/>
            <person name="Cui F."/>
        </authorList>
    </citation>
    <scope>NUCLEOTIDE SEQUENCE [LARGE SCALE GENOMIC DNA]</scope>
    <source>
        <strain evidence="1">Lst14</strain>
    </source>
</reference>
<evidence type="ECO:0000313" key="1">
    <source>
        <dbReference type="EMBL" id="RZF40343.1"/>
    </source>
</evidence>
<comment type="caution">
    <text evidence="1">The sequence shown here is derived from an EMBL/GenBank/DDBJ whole genome shotgun (WGS) entry which is preliminary data.</text>
</comment>
<organism evidence="1 2">
    <name type="scientific">Laodelphax striatellus</name>
    <name type="common">Small brown planthopper</name>
    <name type="synonym">Delphax striatella</name>
    <dbReference type="NCBI Taxonomy" id="195883"/>
    <lineage>
        <taxon>Eukaryota</taxon>
        <taxon>Metazoa</taxon>
        <taxon>Ecdysozoa</taxon>
        <taxon>Arthropoda</taxon>
        <taxon>Hexapoda</taxon>
        <taxon>Insecta</taxon>
        <taxon>Pterygota</taxon>
        <taxon>Neoptera</taxon>
        <taxon>Paraneoptera</taxon>
        <taxon>Hemiptera</taxon>
        <taxon>Auchenorrhyncha</taxon>
        <taxon>Fulgoroidea</taxon>
        <taxon>Delphacidae</taxon>
        <taxon>Criomorphinae</taxon>
        <taxon>Laodelphax</taxon>
    </lineage>
</organism>
<sequence length="144" mass="16401">MAGVMRAQFSACQDDTCCYLLRSRRNSGLQVQTGISTFNQSVPDRRREVLNSLKRKAALDLKDRYFEISNLITLKLKSRNGQTLAGTVMANYLIFYLKANYLFANSATIFAKEFCSFLSASRYSTPCYPRQKRFPPEKIGADLK</sequence>
<protein>
    <submittedName>
        <fullName evidence="1">Uncharacterized protein</fullName>
    </submittedName>
</protein>
<dbReference type="Proteomes" id="UP000291343">
    <property type="component" value="Unassembled WGS sequence"/>
</dbReference>
<dbReference type="InParanoid" id="A0A482X3N5"/>
<dbReference type="EMBL" id="QKKF02018530">
    <property type="protein sequence ID" value="RZF40343.1"/>
    <property type="molecule type" value="Genomic_DNA"/>
</dbReference>